<dbReference type="SFLD" id="SFLDS00019">
    <property type="entry name" value="Glutathione_Transferase_(cytos"/>
    <property type="match status" value="1"/>
</dbReference>
<feature type="domain" description="GST C-terminal" evidence="2">
    <location>
        <begin position="88"/>
        <end position="198"/>
    </location>
</feature>
<dbReference type="CDD" id="cd03056">
    <property type="entry name" value="GST_N_4"/>
    <property type="match status" value="1"/>
</dbReference>
<dbReference type="SFLD" id="SFLDG00358">
    <property type="entry name" value="Main_(cytGST)"/>
    <property type="match status" value="1"/>
</dbReference>
<dbReference type="InterPro" id="IPR040079">
    <property type="entry name" value="Glutathione_S-Trfase"/>
</dbReference>
<name>A0ABV7A0H3_9PROT</name>
<sequence>MTTAPVTIYGDSRSGNCWKVRWVAERLGVPFDWREVDVTSGFTRTEEFLSINPAGQVPCLVREDGRILAQSAAIMLYLAEGSDLIPDDAFDRAKMMEWLFWEQYSHEPAIAVRRFQKAFLKKREEEIDPFLMNKGRRALGVMELRLVARDYFVTDQLTLADIALYAYTHVADEGGFDLDDFPAVRSWLHRVERDLAAL</sequence>
<evidence type="ECO:0000259" key="2">
    <source>
        <dbReference type="PROSITE" id="PS50405"/>
    </source>
</evidence>
<dbReference type="Proteomes" id="UP001595379">
    <property type="component" value="Unassembled WGS sequence"/>
</dbReference>
<evidence type="ECO:0000259" key="1">
    <source>
        <dbReference type="PROSITE" id="PS50404"/>
    </source>
</evidence>
<dbReference type="Pfam" id="PF13409">
    <property type="entry name" value="GST_N_2"/>
    <property type="match status" value="1"/>
</dbReference>
<dbReference type="EMBL" id="JBHRSV010000028">
    <property type="protein sequence ID" value="MFC2927072.1"/>
    <property type="molecule type" value="Genomic_DNA"/>
</dbReference>
<dbReference type="PROSITE" id="PS51354">
    <property type="entry name" value="GLUTAREDOXIN_2"/>
    <property type="match status" value="1"/>
</dbReference>
<dbReference type="InterPro" id="IPR036249">
    <property type="entry name" value="Thioredoxin-like_sf"/>
</dbReference>
<organism evidence="3 4">
    <name type="scientific">Hyphobacterium vulgare</name>
    <dbReference type="NCBI Taxonomy" id="1736751"/>
    <lineage>
        <taxon>Bacteria</taxon>
        <taxon>Pseudomonadati</taxon>
        <taxon>Pseudomonadota</taxon>
        <taxon>Alphaproteobacteria</taxon>
        <taxon>Maricaulales</taxon>
        <taxon>Maricaulaceae</taxon>
        <taxon>Hyphobacterium</taxon>
    </lineage>
</organism>
<evidence type="ECO:0000313" key="4">
    <source>
        <dbReference type="Proteomes" id="UP001595379"/>
    </source>
</evidence>
<dbReference type="SFLD" id="SFLDG01151">
    <property type="entry name" value="Main.2:_Nu-like"/>
    <property type="match status" value="1"/>
</dbReference>
<dbReference type="InterPro" id="IPR004046">
    <property type="entry name" value="GST_C"/>
</dbReference>
<dbReference type="RefSeq" id="WP_343163063.1">
    <property type="nucleotide sequence ID" value="NZ_JBHRSV010000028.1"/>
</dbReference>
<dbReference type="SUPFAM" id="SSF52833">
    <property type="entry name" value="Thioredoxin-like"/>
    <property type="match status" value="1"/>
</dbReference>
<dbReference type="Gene3D" id="3.40.30.10">
    <property type="entry name" value="Glutaredoxin"/>
    <property type="match status" value="1"/>
</dbReference>
<dbReference type="PANTHER" id="PTHR44051:SF2">
    <property type="entry name" value="HYPOTHETICAL GLUTATHIONE S-TRANSFERASE LIKE PROTEIN"/>
    <property type="match status" value="1"/>
</dbReference>
<dbReference type="InterPro" id="IPR036282">
    <property type="entry name" value="Glutathione-S-Trfase_C_sf"/>
</dbReference>
<accession>A0ABV7A0H3</accession>
<evidence type="ECO:0000313" key="3">
    <source>
        <dbReference type="EMBL" id="MFC2927072.1"/>
    </source>
</evidence>
<gene>
    <name evidence="3" type="ORF">ACFOOR_13230</name>
</gene>
<dbReference type="PROSITE" id="PS50405">
    <property type="entry name" value="GST_CTER"/>
    <property type="match status" value="1"/>
</dbReference>
<dbReference type="PANTHER" id="PTHR44051">
    <property type="entry name" value="GLUTATHIONE S-TRANSFERASE-RELATED"/>
    <property type="match status" value="1"/>
</dbReference>
<proteinExistence type="predicted"/>
<comment type="caution">
    <text evidence="3">The sequence shown here is derived from an EMBL/GenBank/DDBJ whole genome shotgun (WGS) entry which is preliminary data.</text>
</comment>
<dbReference type="SUPFAM" id="SSF47616">
    <property type="entry name" value="GST C-terminal domain-like"/>
    <property type="match status" value="1"/>
</dbReference>
<dbReference type="InterPro" id="IPR010987">
    <property type="entry name" value="Glutathione-S-Trfase_C-like"/>
</dbReference>
<keyword evidence="4" id="KW-1185">Reference proteome</keyword>
<dbReference type="Pfam" id="PF00043">
    <property type="entry name" value="GST_C"/>
    <property type="match status" value="1"/>
</dbReference>
<reference evidence="4" key="1">
    <citation type="journal article" date="2019" name="Int. J. Syst. Evol. Microbiol.">
        <title>The Global Catalogue of Microorganisms (GCM) 10K type strain sequencing project: providing services to taxonomists for standard genome sequencing and annotation.</title>
        <authorList>
            <consortium name="The Broad Institute Genomics Platform"/>
            <consortium name="The Broad Institute Genome Sequencing Center for Infectious Disease"/>
            <person name="Wu L."/>
            <person name="Ma J."/>
        </authorList>
    </citation>
    <scope>NUCLEOTIDE SEQUENCE [LARGE SCALE GENOMIC DNA]</scope>
    <source>
        <strain evidence="4">KCTC 52487</strain>
    </source>
</reference>
<dbReference type="InterPro" id="IPR004045">
    <property type="entry name" value="Glutathione_S-Trfase_N"/>
</dbReference>
<dbReference type="PROSITE" id="PS50404">
    <property type="entry name" value="GST_NTER"/>
    <property type="match status" value="1"/>
</dbReference>
<feature type="domain" description="GST N-terminal" evidence="1">
    <location>
        <begin position="4"/>
        <end position="86"/>
    </location>
</feature>
<dbReference type="Gene3D" id="1.20.1050.10">
    <property type="match status" value="1"/>
</dbReference>
<protein>
    <submittedName>
        <fullName evidence="3">Glutathione S-transferase family protein</fullName>
    </submittedName>
</protein>